<proteinExistence type="predicted"/>
<protein>
    <submittedName>
        <fullName evidence="2">Uncharacterized protein</fullName>
    </submittedName>
</protein>
<name>A0A2N5TEB5_9BASI</name>
<gene>
    <name evidence="2" type="ORF">PCANC_25266</name>
</gene>
<feature type="compositionally biased region" description="Low complexity" evidence="1">
    <location>
        <begin position="287"/>
        <end position="298"/>
    </location>
</feature>
<evidence type="ECO:0000313" key="3">
    <source>
        <dbReference type="Proteomes" id="UP000235388"/>
    </source>
</evidence>
<reference evidence="2 3" key="1">
    <citation type="submission" date="2017-11" db="EMBL/GenBank/DDBJ databases">
        <title>De novo assembly and phasing of dikaryotic genomes from two isolates of Puccinia coronata f. sp. avenae, the causal agent of oat crown rust.</title>
        <authorList>
            <person name="Miller M.E."/>
            <person name="Zhang Y."/>
            <person name="Omidvar V."/>
            <person name="Sperschneider J."/>
            <person name="Schwessinger B."/>
            <person name="Raley C."/>
            <person name="Palmer J.M."/>
            <person name="Garnica D."/>
            <person name="Upadhyaya N."/>
            <person name="Rathjen J."/>
            <person name="Taylor J.M."/>
            <person name="Park R.F."/>
            <person name="Dodds P.N."/>
            <person name="Hirsch C.D."/>
            <person name="Kianian S.F."/>
            <person name="Figueroa M."/>
        </authorList>
    </citation>
    <scope>NUCLEOTIDE SEQUENCE [LARGE SCALE GENOMIC DNA]</scope>
    <source>
        <strain evidence="2">12NC29</strain>
    </source>
</reference>
<evidence type="ECO:0000313" key="2">
    <source>
        <dbReference type="EMBL" id="PLW23842.1"/>
    </source>
</evidence>
<dbReference type="AlphaFoldDB" id="A0A2N5TEB5"/>
<sequence length="528" mass="55677">MCTPIVGVQHAGNGVQPLHAFPKGRAAAARRFYWACARPSGVPLSSPRKKIEDRGCSQDVALAAANSIEEVAMAMVPGYPRPVICIGPDPQRGTVLGAGTNSLGRQIELLRDEIVLASYGLKPAPSSLNSYSVRALAMSYCKNKNVKPQQSADPVALGRIVHETLSIGNMMESVSKAARDCIDVDNSNSEPTMPENLKAAMTKLAKACKNTSGGLHVFRARLGTCVQYEAVSRPQANSMLTYAASTPEHQSQVQVPSNVALCGSSTSATPPINSRPVRKAVRRPPGSSTSTPVSVPSSIQETPSSTSTPILRSISDFTPKPSKVQVTPTRPRATAIRKAVRRTNTAPSVPDSPIPDSPDVELGVQVLAMSSYKSGKKPLQMLSSSVLSASGTKDLGSSGSSYRESADLPVGIQAPSPRPLVAPQAVKAPARFSSGLKDESAKTMCSDDKRELIGFIADQANEGHMYVVGDALSGYLDEGPACSVTREVLHLLKGLGESATIGTVSIAMSPDCPPRLKHFCQKIKALDS</sequence>
<accession>A0A2N5TEB5</accession>
<dbReference type="Proteomes" id="UP000235388">
    <property type="component" value="Unassembled WGS sequence"/>
</dbReference>
<organism evidence="2 3">
    <name type="scientific">Puccinia coronata f. sp. avenae</name>
    <dbReference type="NCBI Taxonomy" id="200324"/>
    <lineage>
        <taxon>Eukaryota</taxon>
        <taxon>Fungi</taxon>
        <taxon>Dikarya</taxon>
        <taxon>Basidiomycota</taxon>
        <taxon>Pucciniomycotina</taxon>
        <taxon>Pucciniomycetes</taxon>
        <taxon>Pucciniales</taxon>
        <taxon>Pucciniaceae</taxon>
        <taxon>Puccinia</taxon>
    </lineage>
</organism>
<keyword evidence="3" id="KW-1185">Reference proteome</keyword>
<evidence type="ECO:0000256" key="1">
    <source>
        <dbReference type="SAM" id="MobiDB-lite"/>
    </source>
</evidence>
<feature type="compositionally biased region" description="Polar residues" evidence="1">
    <location>
        <begin position="299"/>
        <end position="310"/>
    </location>
</feature>
<dbReference type="EMBL" id="PGCJ01000707">
    <property type="protein sequence ID" value="PLW23842.1"/>
    <property type="molecule type" value="Genomic_DNA"/>
</dbReference>
<feature type="region of interest" description="Disordered" evidence="1">
    <location>
        <begin position="264"/>
        <end position="332"/>
    </location>
</feature>
<comment type="caution">
    <text evidence="2">The sequence shown here is derived from an EMBL/GenBank/DDBJ whole genome shotgun (WGS) entry which is preliminary data.</text>
</comment>